<dbReference type="GO" id="GO:0046872">
    <property type="term" value="F:metal ion binding"/>
    <property type="evidence" value="ECO:0007669"/>
    <property type="project" value="UniProtKB-KW"/>
</dbReference>
<dbReference type="InterPro" id="IPR010505">
    <property type="entry name" value="MoaA_twitch"/>
</dbReference>
<name>T0YWY9_9ZZZZ</name>
<dbReference type="PROSITE" id="PS51918">
    <property type="entry name" value="RADICAL_SAM"/>
    <property type="match status" value="1"/>
</dbReference>
<dbReference type="InterPro" id="IPR013785">
    <property type="entry name" value="Aldolase_TIM"/>
</dbReference>
<evidence type="ECO:0000256" key="11">
    <source>
        <dbReference type="ARBA" id="ARBA00023239"/>
    </source>
</evidence>
<keyword evidence="8" id="KW-0411">Iron-sulfur</keyword>
<dbReference type="SFLD" id="SFLDS00029">
    <property type="entry name" value="Radical_SAM"/>
    <property type="match status" value="1"/>
</dbReference>
<dbReference type="Gene3D" id="3.20.20.70">
    <property type="entry name" value="Aldolase class I"/>
    <property type="match status" value="1"/>
</dbReference>
<evidence type="ECO:0000256" key="3">
    <source>
        <dbReference type="ARBA" id="ARBA00022485"/>
    </source>
</evidence>
<dbReference type="GO" id="GO:0061799">
    <property type="term" value="F:cyclic pyranopterin monophosphate synthase activity"/>
    <property type="evidence" value="ECO:0007669"/>
    <property type="project" value="TreeGrafter"/>
</dbReference>
<feature type="domain" description="Radical SAM core" evidence="13">
    <location>
        <begin position="30"/>
        <end position="251"/>
    </location>
</feature>
<evidence type="ECO:0000256" key="2">
    <source>
        <dbReference type="ARBA" id="ARBA00012167"/>
    </source>
</evidence>
<evidence type="ECO:0000256" key="4">
    <source>
        <dbReference type="ARBA" id="ARBA00022691"/>
    </source>
</evidence>
<keyword evidence="4" id="KW-0949">S-adenosyl-L-methionine</keyword>
<comment type="caution">
    <text evidence="14">The sequence shown here is derived from an EMBL/GenBank/DDBJ whole genome shotgun (WGS) entry which is preliminary data.</text>
</comment>
<evidence type="ECO:0000256" key="5">
    <source>
        <dbReference type="ARBA" id="ARBA00022723"/>
    </source>
</evidence>
<evidence type="ECO:0000256" key="12">
    <source>
        <dbReference type="ARBA" id="ARBA00048697"/>
    </source>
</evidence>
<dbReference type="InterPro" id="IPR050105">
    <property type="entry name" value="MoCo_biosynth_MoaA/MoaC"/>
</dbReference>
<dbReference type="InterPro" id="IPR007197">
    <property type="entry name" value="rSAM"/>
</dbReference>
<keyword evidence="6" id="KW-0547">Nucleotide-binding</keyword>
<dbReference type="PANTHER" id="PTHR22960">
    <property type="entry name" value="MOLYBDOPTERIN COFACTOR SYNTHESIS PROTEIN A"/>
    <property type="match status" value="1"/>
</dbReference>
<evidence type="ECO:0000256" key="7">
    <source>
        <dbReference type="ARBA" id="ARBA00023004"/>
    </source>
</evidence>
<keyword evidence="3" id="KW-0004">4Fe-4S</keyword>
<dbReference type="NCBIfam" id="NF001199">
    <property type="entry name" value="PRK00164.2-1"/>
    <property type="match status" value="1"/>
</dbReference>
<gene>
    <name evidence="14" type="ORF">B1B_16502</name>
</gene>
<proteinExistence type="predicted"/>
<dbReference type="GO" id="GO:0005525">
    <property type="term" value="F:GTP binding"/>
    <property type="evidence" value="ECO:0007669"/>
    <property type="project" value="UniProtKB-KW"/>
</dbReference>
<protein>
    <recommendedName>
        <fullName evidence="2">GTP 3',8-cyclase</fullName>
        <ecNumber evidence="2">4.1.99.22</ecNumber>
    </recommendedName>
</protein>
<reference evidence="14" key="2">
    <citation type="journal article" date="2014" name="ISME J.">
        <title>Microbial stratification in low pH oxic and suboxic macroscopic growths along an acid mine drainage.</title>
        <authorList>
            <person name="Mendez-Garcia C."/>
            <person name="Mesa V."/>
            <person name="Sprenger R.R."/>
            <person name="Richter M."/>
            <person name="Diez M.S."/>
            <person name="Solano J."/>
            <person name="Bargiela R."/>
            <person name="Golyshina O.V."/>
            <person name="Manteca A."/>
            <person name="Ramos J.L."/>
            <person name="Gallego J.R."/>
            <person name="Llorente I."/>
            <person name="Martins Dos Santos V.A."/>
            <person name="Jensen O.N."/>
            <person name="Pelaez A.I."/>
            <person name="Sanchez J."/>
            <person name="Ferrer M."/>
        </authorList>
    </citation>
    <scope>NUCLEOTIDE SEQUENCE</scope>
</reference>
<dbReference type="InterPro" id="IPR000385">
    <property type="entry name" value="MoaA_NifB_PqqE_Fe-S-bd_CS"/>
</dbReference>
<dbReference type="GO" id="GO:0051539">
    <property type="term" value="F:4 iron, 4 sulfur cluster binding"/>
    <property type="evidence" value="ECO:0007669"/>
    <property type="project" value="UniProtKB-KW"/>
</dbReference>
<accession>T0YWY9</accession>
<dbReference type="AlphaFoldDB" id="T0YWY9"/>
<dbReference type="InterPro" id="IPR006638">
    <property type="entry name" value="Elp3/MiaA/NifB-like_rSAM"/>
</dbReference>
<dbReference type="SFLD" id="SFLDG01067">
    <property type="entry name" value="SPASM/twitch_domain_containing"/>
    <property type="match status" value="1"/>
</dbReference>
<evidence type="ECO:0000259" key="13">
    <source>
        <dbReference type="PROSITE" id="PS51918"/>
    </source>
</evidence>
<dbReference type="NCBIfam" id="TIGR02668">
    <property type="entry name" value="moaA_archaeal"/>
    <property type="match status" value="1"/>
</dbReference>
<evidence type="ECO:0000256" key="8">
    <source>
        <dbReference type="ARBA" id="ARBA00023014"/>
    </source>
</evidence>
<dbReference type="CDD" id="cd01335">
    <property type="entry name" value="Radical_SAM"/>
    <property type="match status" value="1"/>
</dbReference>
<reference evidence="14" key="1">
    <citation type="submission" date="2013-08" db="EMBL/GenBank/DDBJ databases">
        <authorList>
            <person name="Mendez C."/>
            <person name="Richter M."/>
            <person name="Ferrer M."/>
            <person name="Sanchez J."/>
        </authorList>
    </citation>
    <scope>NUCLEOTIDE SEQUENCE</scope>
</reference>
<comment type="cofactor">
    <cofactor evidence="1">
        <name>[4Fe-4S] cluster</name>
        <dbReference type="ChEBI" id="CHEBI:49883"/>
    </cofactor>
</comment>
<evidence type="ECO:0000313" key="14">
    <source>
        <dbReference type="EMBL" id="EQD36477.1"/>
    </source>
</evidence>
<dbReference type="UniPathway" id="UPA00344"/>
<dbReference type="GO" id="GO:0061798">
    <property type="term" value="F:GTP 3',8'-cyclase activity"/>
    <property type="evidence" value="ECO:0007669"/>
    <property type="project" value="UniProtKB-EC"/>
</dbReference>
<dbReference type="InterPro" id="IPR013485">
    <property type="entry name" value="MoaA_arc"/>
</dbReference>
<keyword evidence="9" id="KW-0342">GTP-binding</keyword>
<dbReference type="SFLD" id="SFLDG01386">
    <property type="entry name" value="main_SPASM_domain-containing"/>
    <property type="match status" value="1"/>
</dbReference>
<keyword evidence="10" id="KW-0501">Molybdenum cofactor biosynthesis</keyword>
<dbReference type="Pfam" id="PF04055">
    <property type="entry name" value="Radical_SAM"/>
    <property type="match status" value="1"/>
</dbReference>
<keyword evidence="5" id="KW-0479">Metal-binding</keyword>
<dbReference type="InterPro" id="IPR058240">
    <property type="entry name" value="rSAM_sf"/>
</dbReference>
<evidence type="ECO:0000256" key="9">
    <source>
        <dbReference type="ARBA" id="ARBA00023134"/>
    </source>
</evidence>
<evidence type="ECO:0000256" key="10">
    <source>
        <dbReference type="ARBA" id="ARBA00023150"/>
    </source>
</evidence>
<dbReference type="SFLD" id="SFLDG01383">
    <property type="entry name" value="cyclic_pyranopterin_phosphate"/>
    <property type="match status" value="1"/>
</dbReference>
<comment type="catalytic activity">
    <reaction evidence="12">
        <text>GTP + AH2 + S-adenosyl-L-methionine = (8S)-3',8-cyclo-7,8-dihydroguanosine 5'-triphosphate + 5'-deoxyadenosine + L-methionine + A + H(+)</text>
        <dbReference type="Rhea" id="RHEA:49576"/>
        <dbReference type="ChEBI" id="CHEBI:13193"/>
        <dbReference type="ChEBI" id="CHEBI:15378"/>
        <dbReference type="ChEBI" id="CHEBI:17319"/>
        <dbReference type="ChEBI" id="CHEBI:17499"/>
        <dbReference type="ChEBI" id="CHEBI:37565"/>
        <dbReference type="ChEBI" id="CHEBI:57844"/>
        <dbReference type="ChEBI" id="CHEBI:59789"/>
        <dbReference type="ChEBI" id="CHEBI:131766"/>
        <dbReference type="EC" id="4.1.99.22"/>
    </reaction>
</comment>
<keyword evidence="7" id="KW-0408">Iron</keyword>
<evidence type="ECO:0000256" key="6">
    <source>
        <dbReference type="ARBA" id="ARBA00022741"/>
    </source>
</evidence>
<evidence type="ECO:0000256" key="1">
    <source>
        <dbReference type="ARBA" id="ARBA00001966"/>
    </source>
</evidence>
<dbReference type="PROSITE" id="PS01305">
    <property type="entry name" value="MOAA_NIFB_PQQE"/>
    <property type="match status" value="1"/>
</dbReference>
<organism evidence="14">
    <name type="scientific">mine drainage metagenome</name>
    <dbReference type="NCBI Taxonomy" id="410659"/>
    <lineage>
        <taxon>unclassified sequences</taxon>
        <taxon>metagenomes</taxon>
        <taxon>ecological metagenomes</taxon>
    </lineage>
</organism>
<dbReference type="GO" id="GO:0006777">
    <property type="term" value="P:Mo-molybdopterin cofactor biosynthetic process"/>
    <property type="evidence" value="ECO:0007669"/>
    <property type="project" value="UniProtKB-KW"/>
</dbReference>
<dbReference type="Pfam" id="PF06463">
    <property type="entry name" value="Mob_synth_C"/>
    <property type="match status" value="1"/>
</dbReference>
<dbReference type="PANTHER" id="PTHR22960:SF0">
    <property type="entry name" value="MOLYBDENUM COFACTOR BIOSYNTHESIS PROTEIN 1"/>
    <property type="match status" value="1"/>
</dbReference>
<dbReference type="SUPFAM" id="SSF102114">
    <property type="entry name" value="Radical SAM enzymes"/>
    <property type="match status" value="1"/>
</dbReference>
<sequence>MRLGKWEGVAPGSVGYMTARPTPGRMLSDAFGREVTDIRISVTKRCNFSCVYCHDEGQGPTTRAGHRDPEEMTLEEIERLVRLSRELGIRSVKFTGGEPLVRPDMEAIVDRTVRHIPDVSLTTNGAMLERRAETLRDAGLKRVNVSVDSLDPDQFRSIRGGALVPVLRGVREALRVGLKPVKLNMVVFRSTLENIPAMIDYVGSEDGLRLQLIEFMPELVAHREWMVDIAAVKSWLETHASHALVREMHHRRVYLFQGTEVELVDPVGNAEFCANCHRIRVTHRGELKGCLNRNDDLIPTRGLGDDAIRDALRRVITHRIPYYGAYRPAGLAGIPAAEQELPMLLAPASLRRGR</sequence>
<keyword evidence="11" id="KW-0456">Lyase</keyword>
<dbReference type="EMBL" id="AUZY01010977">
    <property type="protein sequence ID" value="EQD36477.1"/>
    <property type="molecule type" value="Genomic_DNA"/>
</dbReference>
<dbReference type="EC" id="4.1.99.22" evidence="2"/>
<dbReference type="SMART" id="SM00729">
    <property type="entry name" value="Elp3"/>
    <property type="match status" value="1"/>
</dbReference>
<dbReference type="InterPro" id="IPR040064">
    <property type="entry name" value="MoaA-like"/>
</dbReference>